<dbReference type="SUPFAM" id="SSF88946">
    <property type="entry name" value="Sigma2 domain of RNA polymerase sigma factors"/>
    <property type="match status" value="1"/>
</dbReference>
<gene>
    <name evidence="9" type="ORF">LZC95_19125</name>
</gene>
<dbReference type="Gene3D" id="1.10.10.10">
    <property type="entry name" value="Winged helix-like DNA-binding domain superfamily/Winged helix DNA-binding domain"/>
    <property type="match status" value="1"/>
</dbReference>
<evidence type="ECO:0000256" key="2">
    <source>
        <dbReference type="ARBA" id="ARBA00023015"/>
    </source>
</evidence>
<keyword evidence="4" id="KW-0238">DNA-binding</keyword>
<dbReference type="Proteomes" id="UP001379533">
    <property type="component" value="Chromosome"/>
</dbReference>
<dbReference type="InterPro" id="IPR013325">
    <property type="entry name" value="RNA_pol_sigma_r2"/>
</dbReference>
<sequence>MRTSFADPQDSKSGRHAPASGFGPRIVSNEERMIAGLCAGDLDARARFFDLYAGDVRRILLRVLGSDVELADLVQEVFLRAMTGIERLDDPSTLRSWLTGIAVFTARECIRRRQRRRWLVFLPNENLPEPEPGTAGADSDASEALAATYRILGRMGVDERIAFTLRFIDGMELTQVAEACDTSVSTIKRRLAAAERRFLAHARQHPALAEWIRRGRWSEE</sequence>
<dbReference type="Pfam" id="PF08281">
    <property type="entry name" value="Sigma70_r4_2"/>
    <property type="match status" value="1"/>
</dbReference>
<comment type="similarity">
    <text evidence="1">Belongs to the sigma-70 factor family. ECF subfamily.</text>
</comment>
<evidence type="ECO:0000256" key="1">
    <source>
        <dbReference type="ARBA" id="ARBA00010641"/>
    </source>
</evidence>
<dbReference type="InterPro" id="IPR036388">
    <property type="entry name" value="WH-like_DNA-bd_sf"/>
</dbReference>
<name>A0ABZ2KJS3_9BACT</name>
<keyword evidence="2" id="KW-0805">Transcription regulation</keyword>
<dbReference type="InterPro" id="IPR007627">
    <property type="entry name" value="RNA_pol_sigma70_r2"/>
</dbReference>
<evidence type="ECO:0000259" key="8">
    <source>
        <dbReference type="Pfam" id="PF08281"/>
    </source>
</evidence>
<feature type="region of interest" description="Disordered" evidence="6">
    <location>
        <begin position="1"/>
        <end position="24"/>
    </location>
</feature>
<protein>
    <submittedName>
        <fullName evidence="9">Sigma-70 family RNA polymerase sigma factor</fullName>
    </submittedName>
</protein>
<accession>A0ABZ2KJS3</accession>
<dbReference type="InterPro" id="IPR013324">
    <property type="entry name" value="RNA_pol_sigma_r3/r4-like"/>
</dbReference>
<feature type="domain" description="RNA polymerase sigma factor 70 region 4 type 2" evidence="8">
    <location>
        <begin position="149"/>
        <end position="197"/>
    </location>
</feature>
<dbReference type="RefSeq" id="WP_394849548.1">
    <property type="nucleotide sequence ID" value="NZ_CP089982.1"/>
</dbReference>
<dbReference type="SUPFAM" id="SSF88659">
    <property type="entry name" value="Sigma3 and sigma4 domains of RNA polymerase sigma factors"/>
    <property type="match status" value="1"/>
</dbReference>
<keyword evidence="3" id="KW-0731">Sigma factor</keyword>
<evidence type="ECO:0000256" key="5">
    <source>
        <dbReference type="ARBA" id="ARBA00023163"/>
    </source>
</evidence>
<keyword evidence="10" id="KW-1185">Reference proteome</keyword>
<dbReference type="Pfam" id="PF04542">
    <property type="entry name" value="Sigma70_r2"/>
    <property type="match status" value="1"/>
</dbReference>
<evidence type="ECO:0000256" key="3">
    <source>
        <dbReference type="ARBA" id="ARBA00023082"/>
    </source>
</evidence>
<keyword evidence="5" id="KW-0804">Transcription</keyword>
<evidence type="ECO:0000313" key="9">
    <source>
        <dbReference type="EMBL" id="WXA98922.1"/>
    </source>
</evidence>
<dbReference type="EMBL" id="CP089982">
    <property type="protein sequence ID" value="WXA98922.1"/>
    <property type="molecule type" value="Genomic_DNA"/>
</dbReference>
<evidence type="ECO:0000256" key="6">
    <source>
        <dbReference type="SAM" id="MobiDB-lite"/>
    </source>
</evidence>
<evidence type="ECO:0000256" key="4">
    <source>
        <dbReference type="ARBA" id="ARBA00023125"/>
    </source>
</evidence>
<dbReference type="InterPro" id="IPR014284">
    <property type="entry name" value="RNA_pol_sigma-70_dom"/>
</dbReference>
<dbReference type="InterPro" id="IPR013249">
    <property type="entry name" value="RNA_pol_sigma70_r4_t2"/>
</dbReference>
<dbReference type="Gene3D" id="1.10.1740.10">
    <property type="match status" value="1"/>
</dbReference>
<dbReference type="InterPro" id="IPR039425">
    <property type="entry name" value="RNA_pol_sigma-70-like"/>
</dbReference>
<dbReference type="PANTHER" id="PTHR43133:SF8">
    <property type="entry name" value="RNA POLYMERASE SIGMA FACTOR HI_1459-RELATED"/>
    <property type="match status" value="1"/>
</dbReference>
<dbReference type="PANTHER" id="PTHR43133">
    <property type="entry name" value="RNA POLYMERASE ECF-TYPE SIGMA FACTO"/>
    <property type="match status" value="1"/>
</dbReference>
<dbReference type="NCBIfam" id="TIGR02937">
    <property type="entry name" value="sigma70-ECF"/>
    <property type="match status" value="1"/>
</dbReference>
<reference evidence="9 10" key="1">
    <citation type="submission" date="2021-12" db="EMBL/GenBank/DDBJ databases">
        <title>Discovery of the Pendulisporaceae a myxobacterial family with distinct sporulation behavior and unique specialized metabolism.</title>
        <authorList>
            <person name="Garcia R."/>
            <person name="Popoff A."/>
            <person name="Bader C.D."/>
            <person name="Loehr J."/>
            <person name="Walesch S."/>
            <person name="Walt C."/>
            <person name="Boldt J."/>
            <person name="Bunk B."/>
            <person name="Haeckl F.J.F.P.J."/>
            <person name="Gunesch A.P."/>
            <person name="Birkelbach J."/>
            <person name="Nuebel U."/>
            <person name="Pietschmann T."/>
            <person name="Bach T."/>
            <person name="Mueller R."/>
        </authorList>
    </citation>
    <scope>NUCLEOTIDE SEQUENCE [LARGE SCALE GENOMIC DNA]</scope>
    <source>
        <strain evidence="9 10">MSr12523</strain>
    </source>
</reference>
<evidence type="ECO:0000313" key="10">
    <source>
        <dbReference type="Proteomes" id="UP001379533"/>
    </source>
</evidence>
<proteinExistence type="inferred from homology"/>
<evidence type="ECO:0000259" key="7">
    <source>
        <dbReference type="Pfam" id="PF04542"/>
    </source>
</evidence>
<feature type="domain" description="RNA polymerase sigma-70 region 2" evidence="7">
    <location>
        <begin position="49"/>
        <end position="116"/>
    </location>
</feature>
<organism evidence="9 10">
    <name type="scientific">Pendulispora brunnea</name>
    <dbReference type="NCBI Taxonomy" id="2905690"/>
    <lineage>
        <taxon>Bacteria</taxon>
        <taxon>Pseudomonadati</taxon>
        <taxon>Myxococcota</taxon>
        <taxon>Myxococcia</taxon>
        <taxon>Myxococcales</taxon>
        <taxon>Sorangiineae</taxon>
        <taxon>Pendulisporaceae</taxon>
        <taxon>Pendulispora</taxon>
    </lineage>
</organism>